<gene>
    <name evidence="4" type="primary">TIC32_1</name>
    <name evidence="4" type="ORF">LSUB1_G007937</name>
</gene>
<evidence type="ECO:0000313" key="4">
    <source>
        <dbReference type="EMBL" id="TVY36418.1"/>
    </source>
</evidence>
<dbReference type="PANTHER" id="PTHR24320">
    <property type="entry name" value="RETINOL DEHYDROGENASE"/>
    <property type="match status" value="1"/>
</dbReference>
<dbReference type="Gene3D" id="3.40.50.720">
    <property type="entry name" value="NAD(P)-binding Rossmann-like Domain"/>
    <property type="match status" value="1"/>
</dbReference>
<dbReference type="SUPFAM" id="SSF51735">
    <property type="entry name" value="NAD(P)-binding Rossmann-fold domains"/>
    <property type="match status" value="1"/>
</dbReference>
<dbReference type="Pfam" id="PF00106">
    <property type="entry name" value="adh_short"/>
    <property type="match status" value="1"/>
</dbReference>
<dbReference type="Proteomes" id="UP000462212">
    <property type="component" value="Unassembled WGS sequence"/>
</dbReference>
<keyword evidence="2" id="KW-0560">Oxidoreductase</keyword>
<dbReference type="InterPro" id="IPR036291">
    <property type="entry name" value="NAD(P)-bd_dom_sf"/>
</dbReference>
<name>A0A8H8RL93_9HELO</name>
<accession>A0A8H8RL93</accession>
<proteinExistence type="inferred from homology"/>
<dbReference type="OrthoDB" id="191139at2759"/>
<sequence length="335" mass="35380">MPSFNRSTTGKEVVTAFPSSVAGKTCPSHSSIGAEIALSLAHGSPSHIILLGRSSARIAPVIVAIAAIDPSIRTSLVLVDLASQSSVRSAAAQIKDDASIGQIDAVINCAGIMARPGFEVTEESIEAQFGSNHIGHFLLTNLVLGKVLQAGESEGGTARVVNVSSTGFELGPVRFEDWNFKVCIPFHYPTSAGEGKEYHAWLAYAQSKTANVLFTAALAEKLKSKGVQSFALQPGLIMESNLGKHVTPESWQSALTIANETSGGKEIKMEEPKTLQQGASTALVAALDPSIAEFSGGFLQDCVLRPVEQAYAKGKENADKLWALSEKLVGEKFDL</sequence>
<dbReference type="PRINTS" id="PR00080">
    <property type="entry name" value="SDRFAMILY"/>
</dbReference>
<evidence type="ECO:0000256" key="1">
    <source>
        <dbReference type="ARBA" id="ARBA00006484"/>
    </source>
</evidence>
<dbReference type="PANTHER" id="PTHR24320:SF283">
    <property type="entry name" value="RETINOL DEHYDROGENASE 11"/>
    <property type="match status" value="1"/>
</dbReference>
<dbReference type="GO" id="GO:0016491">
    <property type="term" value="F:oxidoreductase activity"/>
    <property type="evidence" value="ECO:0007669"/>
    <property type="project" value="UniProtKB-KW"/>
</dbReference>
<protein>
    <submittedName>
        <fullName evidence="4">Short-chain dehydrogenase-like protein</fullName>
    </submittedName>
</protein>
<dbReference type="EMBL" id="QGMJ01000431">
    <property type="protein sequence ID" value="TVY36418.1"/>
    <property type="molecule type" value="Genomic_DNA"/>
</dbReference>
<comment type="caution">
    <text evidence="4">The sequence shown here is derived from an EMBL/GenBank/DDBJ whole genome shotgun (WGS) entry which is preliminary data.</text>
</comment>
<evidence type="ECO:0000313" key="5">
    <source>
        <dbReference type="Proteomes" id="UP000462212"/>
    </source>
</evidence>
<dbReference type="AlphaFoldDB" id="A0A8H8RL93"/>
<dbReference type="PRINTS" id="PR00081">
    <property type="entry name" value="GDHRDH"/>
</dbReference>
<evidence type="ECO:0000256" key="2">
    <source>
        <dbReference type="ARBA" id="ARBA00023002"/>
    </source>
</evidence>
<comment type="similarity">
    <text evidence="1 3">Belongs to the short-chain dehydrogenases/reductases (SDR) family.</text>
</comment>
<keyword evidence="5" id="KW-1185">Reference proteome</keyword>
<dbReference type="InterPro" id="IPR002347">
    <property type="entry name" value="SDR_fam"/>
</dbReference>
<reference evidence="4 5" key="1">
    <citation type="submission" date="2018-05" db="EMBL/GenBank/DDBJ databases">
        <title>Genome sequencing and assembly of the regulated plant pathogen Lachnellula willkommii and related sister species for the development of diagnostic species identification markers.</title>
        <authorList>
            <person name="Giroux E."/>
            <person name="Bilodeau G."/>
        </authorList>
    </citation>
    <scope>NUCLEOTIDE SEQUENCE [LARGE SCALE GENOMIC DNA]</scope>
    <source>
        <strain evidence="4 5">CBS 197.66</strain>
    </source>
</reference>
<organism evidence="4 5">
    <name type="scientific">Lachnellula subtilissima</name>
    <dbReference type="NCBI Taxonomy" id="602034"/>
    <lineage>
        <taxon>Eukaryota</taxon>
        <taxon>Fungi</taxon>
        <taxon>Dikarya</taxon>
        <taxon>Ascomycota</taxon>
        <taxon>Pezizomycotina</taxon>
        <taxon>Leotiomycetes</taxon>
        <taxon>Helotiales</taxon>
        <taxon>Lachnaceae</taxon>
        <taxon>Lachnellula</taxon>
    </lineage>
</organism>
<evidence type="ECO:0000256" key="3">
    <source>
        <dbReference type="RuleBase" id="RU000363"/>
    </source>
</evidence>